<feature type="non-terminal residue" evidence="1">
    <location>
        <position position="1"/>
    </location>
</feature>
<dbReference type="AlphaFoldDB" id="A0A382YUA6"/>
<evidence type="ECO:0000313" key="1">
    <source>
        <dbReference type="EMBL" id="SVD86395.1"/>
    </source>
</evidence>
<reference evidence="1" key="1">
    <citation type="submission" date="2018-05" db="EMBL/GenBank/DDBJ databases">
        <authorList>
            <person name="Lanie J.A."/>
            <person name="Ng W.-L."/>
            <person name="Kazmierczak K.M."/>
            <person name="Andrzejewski T.M."/>
            <person name="Davidsen T.M."/>
            <person name="Wayne K.J."/>
            <person name="Tettelin H."/>
            <person name="Glass J.I."/>
            <person name="Rusch D."/>
            <person name="Podicherti R."/>
            <person name="Tsui H.-C.T."/>
            <person name="Winkler M.E."/>
        </authorList>
    </citation>
    <scope>NUCLEOTIDE SEQUENCE</scope>
</reference>
<protein>
    <submittedName>
        <fullName evidence="1">Uncharacterized protein</fullName>
    </submittedName>
</protein>
<name>A0A382YUA6_9ZZZZ</name>
<gene>
    <name evidence="1" type="ORF">METZ01_LOCUS439249</name>
</gene>
<dbReference type="EMBL" id="UINC01178313">
    <property type="protein sequence ID" value="SVD86395.1"/>
    <property type="molecule type" value="Genomic_DNA"/>
</dbReference>
<accession>A0A382YUA6</accession>
<sequence length="31" mass="3507">KQDPVSTHFIFSAKFKTPLSVLSLGPIYHFT</sequence>
<organism evidence="1">
    <name type="scientific">marine metagenome</name>
    <dbReference type="NCBI Taxonomy" id="408172"/>
    <lineage>
        <taxon>unclassified sequences</taxon>
        <taxon>metagenomes</taxon>
        <taxon>ecological metagenomes</taxon>
    </lineage>
</organism>
<proteinExistence type="predicted"/>